<evidence type="ECO:0000256" key="1">
    <source>
        <dbReference type="SAM" id="SignalP"/>
    </source>
</evidence>
<dbReference type="Proteomes" id="UP001165740">
    <property type="component" value="Chromosome 9"/>
</dbReference>
<dbReference type="RefSeq" id="XP_013079403.2">
    <property type="nucleotide sequence ID" value="XM_013223949.2"/>
</dbReference>
<evidence type="ECO:0000313" key="3">
    <source>
        <dbReference type="RefSeq" id="XP_013079403.2"/>
    </source>
</evidence>
<sequence length="219" mass="25206">MKIFRIALVLMLVCVFTSVASEARPSQNVIDFMNVLNGVFTNKKQVDDEIAQNSSVRHELSVFTFLPVVVPAFGETPVIWLRQIYAYMFEQQLLVVKETDDGNILITPYHFTKNLYKGSRLYDLKIYKDLTEDDFTYIEDCNIVFTRVASDFYVGHWPDCVDRTQPDNKLNVTCNVLTIEVTSSESPEYGLEPYYHELEGNKFPLPPFLSDIDKTKVCS</sequence>
<dbReference type="AlphaFoldDB" id="A0A9U8EAF9"/>
<proteinExistence type="predicted"/>
<dbReference type="InterPro" id="IPR010404">
    <property type="entry name" value="CpcT/CpeT"/>
</dbReference>
<feature type="chain" id="PRO_5040825259" evidence="1">
    <location>
        <begin position="24"/>
        <end position="219"/>
    </location>
</feature>
<organism evidence="2 3">
    <name type="scientific">Biomphalaria glabrata</name>
    <name type="common">Bloodfluke planorb</name>
    <name type="synonym">Freshwater snail</name>
    <dbReference type="NCBI Taxonomy" id="6526"/>
    <lineage>
        <taxon>Eukaryota</taxon>
        <taxon>Metazoa</taxon>
        <taxon>Spiralia</taxon>
        <taxon>Lophotrochozoa</taxon>
        <taxon>Mollusca</taxon>
        <taxon>Gastropoda</taxon>
        <taxon>Heterobranchia</taxon>
        <taxon>Euthyneura</taxon>
        <taxon>Panpulmonata</taxon>
        <taxon>Hygrophila</taxon>
        <taxon>Lymnaeoidea</taxon>
        <taxon>Planorbidae</taxon>
        <taxon>Biomphalaria</taxon>
    </lineage>
</organism>
<dbReference type="InterPro" id="IPR038672">
    <property type="entry name" value="CpcT/CpeT_sf"/>
</dbReference>
<feature type="signal peptide" evidence="1">
    <location>
        <begin position="1"/>
        <end position="23"/>
    </location>
</feature>
<keyword evidence="1" id="KW-0732">Signal</keyword>
<dbReference type="KEGG" id="bgt:106065185"/>
<evidence type="ECO:0000313" key="2">
    <source>
        <dbReference type="Proteomes" id="UP001165740"/>
    </source>
</evidence>
<keyword evidence="2" id="KW-1185">Reference proteome</keyword>
<dbReference type="Pfam" id="PF06206">
    <property type="entry name" value="CpeT"/>
    <property type="match status" value="1"/>
</dbReference>
<reference evidence="3" key="1">
    <citation type="submission" date="2025-08" db="UniProtKB">
        <authorList>
            <consortium name="RefSeq"/>
        </authorList>
    </citation>
    <scope>IDENTIFICATION</scope>
</reference>
<protein>
    <submittedName>
        <fullName evidence="3">Uncharacterized protein LOC106065185 isoform X1</fullName>
    </submittedName>
</protein>
<accession>A0A9U8EAF9</accession>
<name>A0A9U8EAF9_BIOGL</name>
<dbReference type="Gene3D" id="2.40.128.590">
    <property type="entry name" value="CpcT/CpeT domain"/>
    <property type="match status" value="1"/>
</dbReference>
<gene>
    <name evidence="3" type="primary">LOC106065185</name>
</gene>
<dbReference type="GO" id="GO:0016829">
    <property type="term" value="F:lyase activity"/>
    <property type="evidence" value="ECO:0007669"/>
    <property type="project" value="InterPro"/>
</dbReference>
<dbReference type="GeneID" id="106065185"/>